<dbReference type="GO" id="GO:0006412">
    <property type="term" value="P:translation"/>
    <property type="evidence" value="ECO:0007669"/>
    <property type="project" value="TreeGrafter"/>
</dbReference>
<evidence type="ECO:0000313" key="2">
    <source>
        <dbReference type="WBParaSite" id="PDA_v2.g23277.t1"/>
    </source>
</evidence>
<organism evidence="1 2">
    <name type="scientific">Panagrolaimus davidi</name>
    <dbReference type="NCBI Taxonomy" id="227884"/>
    <lineage>
        <taxon>Eukaryota</taxon>
        <taxon>Metazoa</taxon>
        <taxon>Ecdysozoa</taxon>
        <taxon>Nematoda</taxon>
        <taxon>Chromadorea</taxon>
        <taxon>Rhabditida</taxon>
        <taxon>Tylenchina</taxon>
        <taxon>Panagrolaimomorpha</taxon>
        <taxon>Panagrolaimoidea</taxon>
        <taxon>Panagrolaimidae</taxon>
        <taxon>Panagrolaimus</taxon>
    </lineage>
</organism>
<keyword evidence="1" id="KW-1185">Reference proteome</keyword>
<protein>
    <submittedName>
        <fullName evidence="2">Uncharacterized protein</fullName>
    </submittedName>
</protein>
<accession>A0A914PWV4</accession>
<dbReference type="WBParaSite" id="PDA_v2.g23277.t1">
    <property type="protein sequence ID" value="PDA_v2.g23277.t1"/>
    <property type="gene ID" value="PDA_v2.g23277"/>
</dbReference>
<dbReference type="Gene3D" id="6.20.130.20">
    <property type="entry name" value="Mitochondrial ribosomal protein L55"/>
    <property type="match status" value="1"/>
</dbReference>
<dbReference type="Proteomes" id="UP000887578">
    <property type="component" value="Unplaced"/>
</dbReference>
<sequence length="120" mass="13901">MSSILQRLQNAKPTLQIAFSTSSANLNAYRASLGKIRREKYIKEYETIIMYADGSTAPARTKEPRHFIQFPVNLSSLSEDDRRQRLAARKPKAKKIKQEIIDDNFDLNQYTSMFNKRKTS</sequence>
<dbReference type="PANTHER" id="PTHR34095">
    <property type="entry name" value="39S RIBOSOMAL PROTEIN L55, MITOCHONDRIAL"/>
    <property type="match status" value="1"/>
</dbReference>
<dbReference type="GO" id="GO:0005762">
    <property type="term" value="C:mitochondrial large ribosomal subunit"/>
    <property type="evidence" value="ECO:0007669"/>
    <property type="project" value="InterPro"/>
</dbReference>
<proteinExistence type="predicted"/>
<dbReference type="PANTHER" id="PTHR34095:SF1">
    <property type="entry name" value="LARGE RIBOSOMAL SUBUNIT PROTEIN ML55"/>
    <property type="match status" value="1"/>
</dbReference>
<dbReference type="GO" id="GO:0003735">
    <property type="term" value="F:structural constituent of ribosome"/>
    <property type="evidence" value="ECO:0007669"/>
    <property type="project" value="InterPro"/>
</dbReference>
<name>A0A914PWV4_9BILA</name>
<dbReference type="InterPro" id="IPR018615">
    <property type="entry name" value="Ribosomal_mL55"/>
</dbReference>
<evidence type="ECO:0000313" key="1">
    <source>
        <dbReference type="Proteomes" id="UP000887578"/>
    </source>
</evidence>
<dbReference type="InterPro" id="IPR044884">
    <property type="entry name" value="Ribosomal_mL55_sf"/>
</dbReference>
<dbReference type="Pfam" id="PF09776">
    <property type="entry name" value="Mitoc_L55"/>
    <property type="match status" value="1"/>
</dbReference>
<reference evidence="2" key="1">
    <citation type="submission" date="2022-11" db="UniProtKB">
        <authorList>
            <consortium name="WormBaseParasite"/>
        </authorList>
    </citation>
    <scope>IDENTIFICATION</scope>
</reference>
<dbReference type="AlphaFoldDB" id="A0A914PWV4"/>